<dbReference type="EMBL" id="FNNO01000008">
    <property type="protein sequence ID" value="SDX01909.1"/>
    <property type="molecule type" value="Genomic_DNA"/>
</dbReference>
<feature type="signal peptide" evidence="1">
    <location>
        <begin position="1"/>
        <end position="17"/>
    </location>
</feature>
<dbReference type="InterPro" id="IPR000866">
    <property type="entry name" value="AhpC/TSA"/>
</dbReference>
<dbReference type="GO" id="GO:0016491">
    <property type="term" value="F:oxidoreductase activity"/>
    <property type="evidence" value="ECO:0007669"/>
    <property type="project" value="InterPro"/>
</dbReference>
<keyword evidence="4" id="KW-1185">Reference proteome</keyword>
<dbReference type="AlphaFoldDB" id="A0A8X8LDV6"/>
<comment type="caution">
    <text evidence="3">The sequence shown here is derived from an EMBL/GenBank/DDBJ whole genome shotgun (WGS) entry which is preliminary data.</text>
</comment>
<dbReference type="SUPFAM" id="SSF52833">
    <property type="entry name" value="Thioredoxin-like"/>
    <property type="match status" value="1"/>
</dbReference>
<dbReference type="PANTHER" id="PTHR42852">
    <property type="entry name" value="THIOL:DISULFIDE INTERCHANGE PROTEIN DSBE"/>
    <property type="match status" value="1"/>
</dbReference>
<dbReference type="GO" id="GO:0016853">
    <property type="term" value="F:isomerase activity"/>
    <property type="evidence" value="ECO:0007669"/>
    <property type="project" value="UniProtKB-KW"/>
</dbReference>
<dbReference type="InterPro" id="IPR013766">
    <property type="entry name" value="Thioredoxin_domain"/>
</dbReference>
<evidence type="ECO:0000313" key="4">
    <source>
        <dbReference type="Proteomes" id="UP000198711"/>
    </source>
</evidence>
<dbReference type="Proteomes" id="UP000198711">
    <property type="component" value="Unassembled WGS sequence"/>
</dbReference>
<dbReference type="PROSITE" id="PS51352">
    <property type="entry name" value="THIOREDOXIN_2"/>
    <property type="match status" value="1"/>
</dbReference>
<name>A0A8X8LDV6_9BACT</name>
<feature type="domain" description="Thioredoxin" evidence="2">
    <location>
        <begin position="64"/>
        <end position="212"/>
    </location>
</feature>
<feature type="chain" id="PRO_5036494752" evidence="1">
    <location>
        <begin position="18"/>
        <end position="450"/>
    </location>
</feature>
<protein>
    <submittedName>
        <fullName evidence="3">Thiol-disulfide isomerase or thioredoxin</fullName>
    </submittedName>
</protein>
<gene>
    <name evidence="3" type="ORF">SAMN05444410_10850</name>
</gene>
<sequence>MRYFCLLLLLCPWQSQARTNYTPHTLSGTIHSAVTPFQLLTDVHMSPVKGKRPGSVGELGPFKLTAGDTIPDTLWHQILSVVNHPQGQKTIRLADYKGKLIILDFWATWCGACIKAMPRIHGLQTVFQHDMVVLPVTDEPYNTIAGFLQTNAIVKEINTVSIVNDTVLRRYFPHITVPHFIWISPKGRFLAPTGPDEINAANIKAALGETANGITNKVDLDGNKPLFFDNNIELDSNSFYSIFYKGRYIGLPSGNRFRRTGEVLRGRAVTNEEILPLYEAAVYPLFEKAGLTYNRKLLILTIKDTAAVYARLCNARGEARNFYNYDLIVPVRDARNLFAYMLQDLNRYSAYHGSIETKTIPCFIIQKSGVPVKTSATGVAIEKVVKILNQSEAIKLPTVNASGFSGKLDLPLREPLDFKLIKKQLQAYGLEIVTGKRPMRVFVLADKDAQ</sequence>
<organism evidence="3 4">
    <name type="scientific">Hydrobacter penzbergensis</name>
    <dbReference type="NCBI Taxonomy" id="1235997"/>
    <lineage>
        <taxon>Bacteria</taxon>
        <taxon>Pseudomonadati</taxon>
        <taxon>Bacteroidota</taxon>
        <taxon>Chitinophagia</taxon>
        <taxon>Chitinophagales</taxon>
        <taxon>Chitinophagaceae</taxon>
        <taxon>Hydrobacter</taxon>
    </lineage>
</organism>
<dbReference type="GO" id="GO:0016209">
    <property type="term" value="F:antioxidant activity"/>
    <property type="evidence" value="ECO:0007669"/>
    <property type="project" value="InterPro"/>
</dbReference>
<reference evidence="3 4" key="1">
    <citation type="submission" date="2016-10" db="EMBL/GenBank/DDBJ databases">
        <authorList>
            <person name="Varghese N."/>
            <person name="Submissions S."/>
        </authorList>
    </citation>
    <scope>NUCLEOTIDE SEQUENCE [LARGE SCALE GENOMIC DNA]</scope>
    <source>
        <strain evidence="3 4">DSM 25353</strain>
    </source>
</reference>
<evidence type="ECO:0000259" key="2">
    <source>
        <dbReference type="PROSITE" id="PS51352"/>
    </source>
</evidence>
<dbReference type="Gene3D" id="3.40.30.10">
    <property type="entry name" value="Glutaredoxin"/>
    <property type="match status" value="1"/>
</dbReference>
<proteinExistence type="predicted"/>
<evidence type="ECO:0000313" key="3">
    <source>
        <dbReference type="EMBL" id="SDX01909.1"/>
    </source>
</evidence>
<accession>A0A8X8LDV6</accession>
<dbReference type="PANTHER" id="PTHR42852:SF13">
    <property type="entry name" value="PROTEIN DIPZ"/>
    <property type="match status" value="1"/>
</dbReference>
<keyword evidence="3" id="KW-0413">Isomerase</keyword>
<dbReference type="InterPro" id="IPR050553">
    <property type="entry name" value="Thioredoxin_ResA/DsbE_sf"/>
</dbReference>
<evidence type="ECO:0000256" key="1">
    <source>
        <dbReference type="SAM" id="SignalP"/>
    </source>
</evidence>
<dbReference type="Pfam" id="PF00578">
    <property type="entry name" value="AhpC-TSA"/>
    <property type="match status" value="1"/>
</dbReference>
<keyword evidence="1" id="KW-0732">Signal</keyword>
<dbReference type="CDD" id="cd02966">
    <property type="entry name" value="TlpA_like_family"/>
    <property type="match status" value="1"/>
</dbReference>
<dbReference type="InterPro" id="IPR036249">
    <property type="entry name" value="Thioredoxin-like_sf"/>
</dbReference>